<protein>
    <recommendedName>
        <fullName evidence="2">AMP-activated protein kinase glycogen-binding domain-containing protein</fullName>
    </recommendedName>
</protein>
<evidence type="ECO:0000256" key="1">
    <source>
        <dbReference type="SAM" id="MobiDB-lite"/>
    </source>
</evidence>
<organism evidence="3 4">
    <name type="scientific">Hevea brasiliensis</name>
    <name type="common">Para rubber tree</name>
    <name type="synonym">Siphonia brasiliensis</name>
    <dbReference type="NCBI Taxonomy" id="3981"/>
    <lineage>
        <taxon>Eukaryota</taxon>
        <taxon>Viridiplantae</taxon>
        <taxon>Streptophyta</taxon>
        <taxon>Embryophyta</taxon>
        <taxon>Tracheophyta</taxon>
        <taxon>Spermatophyta</taxon>
        <taxon>Magnoliopsida</taxon>
        <taxon>eudicotyledons</taxon>
        <taxon>Gunneridae</taxon>
        <taxon>Pentapetalae</taxon>
        <taxon>rosids</taxon>
        <taxon>fabids</taxon>
        <taxon>Malpighiales</taxon>
        <taxon>Euphorbiaceae</taxon>
        <taxon>Crotonoideae</taxon>
        <taxon>Micrandreae</taxon>
        <taxon>Hevea</taxon>
    </lineage>
</organism>
<dbReference type="InterPro" id="IPR013783">
    <property type="entry name" value="Ig-like_fold"/>
</dbReference>
<dbReference type="Proteomes" id="UP001174677">
    <property type="component" value="Chromosome 9"/>
</dbReference>
<evidence type="ECO:0000313" key="3">
    <source>
        <dbReference type="EMBL" id="KAJ9172142.1"/>
    </source>
</evidence>
<dbReference type="PANTHER" id="PTHR47434:SF1">
    <property type="entry name" value="PROTEIN PTST HOMOLOG 2, CHLOROPLASTIC"/>
    <property type="match status" value="1"/>
</dbReference>
<dbReference type="Gene3D" id="2.60.40.10">
    <property type="entry name" value="Immunoglobulins"/>
    <property type="match status" value="1"/>
</dbReference>
<dbReference type="PANTHER" id="PTHR47434">
    <property type="entry name" value="PROTEIN PTST HOMOLOG 3, CHLOROPLASTIC"/>
    <property type="match status" value="1"/>
</dbReference>
<sequence length="548" mass="61346">MLSFTTAPTLFFVSLNSFIDLSPYTFPFPLFEGNSRKKEKRLMSLQFIAVKDTGSTLGFVDVKKRNYSDCCWSCAGFVRRCKKDWESDGDFALEAEILEFMKNSDKPEAFPSKKELIDAGRMDLVEDILKQGGWLASGWDLEDSLSEGTGVLYNGDMNWDLITDKECKNAENVLNGKEERSTEVSSCSPASSSGRSLETAAVNDSGIEGILSRLEKERNMNFGFGLREKAENTYVQSNGLEHNLLAKSSKIVAVADFERNNRPASSNLTNGTINDSESKFSHSTSPSNIDGFRNSLKPDSWRTWSIKRAGFSEMEFEADEIISYGTRTVDAMDAVGDEMLEKKEGATAPLNRRKDNCSHGRINSNEIRSCLQHLEAELSSVLNMLKSNTSDSVTEKVHESASDDLLKLSDAWEFQENEVINAQAKLRSIRAKLAVLDGKMALAIIDAQKIVEEKQKRVDIARRALRLLRTACIVWPNSASEVLLAGSFDGWATKRKMQKSSTGVFSLYMKLYPGRYEIKFIVDGEWRIDPLRPIVLSDGYENNLLIIT</sequence>
<feature type="compositionally biased region" description="Low complexity" evidence="1">
    <location>
        <begin position="183"/>
        <end position="196"/>
    </location>
</feature>
<gene>
    <name evidence="3" type="ORF">P3X46_015418</name>
</gene>
<keyword evidence="4" id="KW-1185">Reference proteome</keyword>
<feature type="region of interest" description="Disordered" evidence="1">
    <location>
        <begin position="263"/>
        <end position="287"/>
    </location>
</feature>
<evidence type="ECO:0000313" key="4">
    <source>
        <dbReference type="Proteomes" id="UP001174677"/>
    </source>
</evidence>
<proteinExistence type="predicted"/>
<feature type="domain" description="AMP-activated protein kinase glycogen-binding" evidence="2">
    <location>
        <begin position="472"/>
        <end position="545"/>
    </location>
</feature>
<accession>A0ABQ9LVV3</accession>
<evidence type="ECO:0000259" key="2">
    <source>
        <dbReference type="Pfam" id="PF16561"/>
    </source>
</evidence>
<dbReference type="CDD" id="cd02859">
    <property type="entry name" value="E_set_AMPKbeta_like_N"/>
    <property type="match status" value="1"/>
</dbReference>
<dbReference type="InterPro" id="IPR014756">
    <property type="entry name" value="Ig_E-set"/>
</dbReference>
<name>A0ABQ9LVV3_HEVBR</name>
<dbReference type="Pfam" id="PF16561">
    <property type="entry name" value="AMPK1_CBM"/>
    <property type="match status" value="1"/>
</dbReference>
<feature type="region of interest" description="Disordered" evidence="1">
    <location>
        <begin position="178"/>
        <end position="199"/>
    </location>
</feature>
<comment type="caution">
    <text evidence="3">The sequence shown here is derived from an EMBL/GenBank/DDBJ whole genome shotgun (WGS) entry which is preliminary data.</text>
</comment>
<reference evidence="3" key="1">
    <citation type="journal article" date="2023" name="Plant Biotechnol. J.">
        <title>Chromosome-level wild Hevea brasiliensis genome provides new tools for genomic-assisted breeding and valuable loci to elevate rubber yield.</title>
        <authorList>
            <person name="Cheng H."/>
            <person name="Song X."/>
            <person name="Hu Y."/>
            <person name="Wu T."/>
            <person name="Yang Q."/>
            <person name="An Z."/>
            <person name="Feng S."/>
            <person name="Deng Z."/>
            <person name="Wu W."/>
            <person name="Zeng X."/>
            <person name="Tu M."/>
            <person name="Wang X."/>
            <person name="Huang H."/>
        </authorList>
    </citation>
    <scope>NUCLEOTIDE SEQUENCE</scope>
    <source>
        <strain evidence="3">MT/VB/25A 57/8</strain>
    </source>
</reference>
<dbReference type="SUPFAM" id="SSF81296">
    <property type="entry name" value="E set domains"/>
    <property type="match status" value="1"/>
</dbReference>
<dbReference type="EMBL" id="JARPOI010000009">
    <property type="protein sequence ID" value="KAJ9172142.1"/>
    <property type="molecule type" value="Genomic_DNA"/>
</dbReference>
<dbReference type="InterPro" id="IPR032640">
    <property type="entry name" value="AMPK1_CBM"/>
</dbReference>